<dbReference type="PANTHER" id="PTHR16161:SF0">
    <property type="entry name" value="TRANSCRIPTIONAL PROTEIN SWT1"/>
    <property type="match status" value="1"/>
</dbReference>
<accession>L1IYW8</accession>
<dbReference type="PANTHER" id="PTHR16161">
    <property type="entry name" value="TRANSCRIPTIONAL PROTEIN SWT1"/>
    <property type="match status" value="1"/>
</dbReference>
<evidence type="ECO:0000259" key="2">
    <source>
        <dbReference type="Pfam" id="PF13638"/>
    </source>
</evidence>
<organism evidence="3">
    <name type="scientific">Guillardia theta (strain CCMP2712)</name>
    <name type="common">Cryptophyte</name>
    <dbReference type="NCBI Taxonomy" id="905079"/>
    <lineage>
        <taxon>Eukaryota</taxon>
        <taxon>Cryptophyceae</taxon>
        <taxon>Pyrenomonadales</taxon>
        <taxon>Geminigeraceae</taxon>
        <taxon>Guillardia</taxon>
    </lineage>
</organism>
<dbReference type="RefSeq" id="XP_005828079.1">
    <property type="nucleotide sequence ID" value="XM_005828022.1"/>
</dbReference>
<dbReference type="EMBL" id="JH993026">
    <property type="protein sequence ID" value="EKX41099.1"/>
    <property type="molecule type" value="Genomic_DNA"/>
</dbReference>
<dbReference type="CDD" id="cd18727">
    <property type="entry name" value="PIN_Swt1-like"/>
    <property type="match status" value="1"/>
</dbReference>
<dbReference type="InterPro" id="IPR052626">
    <property type="entry name" value="SWT1_Regulator"/>
</dbReference>
<dbReference type="KEGG" id="gtt:GUITHDRAFT_142256"/>
<dbReference type="Gene3D" id="3.40.50.1010">
    <property type="entry name" value="5'-nuclease"/>
    <property type="match status" value="1"/>
</dbReference>
<reference evidence="3 5" key="1">
    <citation type="journal article" date="2012" name="Nature">
        <title>Algal genomes reveal evolutionary mosaicism and the fate of nucleomorphs.</title>
        <authorList>
            <consortium name="DOE Joint Genome Institute"/>
            <person name="Curtis B.A."/>
            <person name="Tanifuji G."/>
            <person name="Burki F."/>
            <person name="Gruber A."/>
            <person name="Irimia M."/>
            <person name="Maruyama S."/>
            <person name="Arias M.C."/>
            <person name="Ball S.G."/>
            <person name="Gile G.H."/>
            <person name="Hirakawa Y."/>
            <person name="Hopkins J.F."/>
            <person name="Kuo A."/>
            <person name="Rensing S.A."/>
            <person name="Schmutz J."/>
            <person name="Symeonidi A."/>
            <person name="Elias M."/>
            <person name="Eveleigh R.J."/>
            <person name="Herman E.K."/>
            <person name="Klute M.J."/>
            <person name="Nakayama T."/>
            <person name="Obornik M."/>
            <person name="Reyes-Prieto A."/>
            <person name="Armbrust E.V."/>
            <person name="Aves S.J."/>
            <person name="Beiko R.G."/>
            <person name="Coutinho P."/>
            <person name="Dacks J.B."/>
            <person name="Durnford D.G."/>
            <person name="Fast N.M."/>
            <person name="Green B.R."/>
            <person name="Grisdale C.J."/>
            <person name="Hempel F."/>
            <person name="Henrissat B."/>
            <person name="Hoppner M.P."/>
            <person name="Ishida K."/>
            <person name="Kim E."/>
            <person name="Koreny L."/>
            <person name="Kroth P.G."/>
            <person name="Liu Y."/>
            <person name="Malik S.B."/>
            <person name="Maier U.G."/>
            <person name="McRose D."/>
            <person name="Mock T."/>
            <person name="Neilson J.A."/>
            <person name="Onodera N.T."/>
            <person name="Poole A.M."/>
            <person name="Pritham E.J."/>
            <person name="Richards T.A."/>
            <person name="Rocap G."/>
            <person name="Roy S.W."/>
            <person name="Sarai C."/>
            <person name="Schaack S."/>
            <person name="Shirato S."/>
            <person name="Slamovits C.H."/>
            <person name="Spencer D.F."/>
            <person name="Suzuki S."/>
            <person name="Worden A.Z."/>
            <person name="Zauner S."/>
            <person name="Barry K."/>
            <person name="Bell C."/>
            <person name="Bharti A.K."/>
            <person name="Crow J.A."/>
            <person name="Grimwood J."/>
            <person name="Kramer R."/>
            <person name="Lindquist E."/>
            <person name="Lucas S."/>
            <person name="Salamov A."/>
            <person name="McFadden G.I."/>
            <person name="Lane C.E."/>
            <person name="Keeling P.J."/>
            <person name="Gray M.W."/>
            <person name="Grigoriev I.V."/>
            <person name="Archibald J.M."/>
        </authorList>
    </citation>
    <scope>NUCLEOTIDE SEQUENCE</scope>
    <source>
        <strain evidence="3 5">CCMP2712</strain>
    </source>
</reference>
<dbReference type="InterPro" id="IPR029060">
    <property type="entry name" value="PIN-like_dom_sf"/>
</dbReference>
<keyword evidence="5" id="KW-1185">Reference proteome</keyword>
<reference evidence="5" key="2">
    <citation type="submission" date="2012-11" db="EMBL/GenBank/DDBJ databases">
        <authorList>
            <person name="Kuo A."/>
            <person name="Curtis B.A."/>
            <person name="Tanifuji G."/>
            <person name="Burki F."/>
            <person name="Gruber A."/>
            <person name="Irimia M."/>
            <person name="Maruyama S."/>
            <person name="Arias M.C."/>
            <person name="Ball S.G."/>
            <person name="Gile G.H."/>
            <person name="Hirakawa Y."/>
            <person name="Hopkins J.F."/>
            <person name="Rensing S.A."/>
            <person name="Schmutz J."/>
            <person name="Symeonidi A."/>
            <person name="Elias M."/>
            <person name="Eveleigh R.J."/>
            <person name="Herman E.K."/>
            <person name="Klute M.J."/>
            <person name="Nakayama T."/>
            <person name="Obornik M."/>
            <person name="Reyes-Prieto A."/>
            <person name="Armbrust E.V."/>
            <person name="Aves S.J."/>
            <person name="Beiko R.G."/>
            <person name="Coutinho P."/>
            <person name="Dacks J.B."/>
            <person name="Durnford D.G."/>
            <person name="Fast N.M."/>
            <person name="Green B.R."/>
            <person name="Grisdale C."/>
            <person name="Hempe F."/>
            <person name="Henrissat B."/>
            <person name="Hoppner M.P."/>
            <person name="Ishida K.-I."/>
            <person name="Kim E."/>
            <person name="Koreny L."/>
            <person name="Kroth P.G."/>
            <person name="Liu Y."/>
            <person name="Malik S.-B."/>
            <person name="Maier U.G."/>
            <person name="McRose D."/>
            <person name="Mock T."/>
            <person name="Neilson J.A."/>
            <person name="Onodera N.T."/>
            <person name="Poole A.M."/>
            <person name="Pritham E.J."/>
            <person name="Richards T.A."/>
            <person name="Rocap G."/>
            <person name="Roy S.W."/>
            <person name="Sarai C."/>
            <person name="Schaack S."/>
            <person name="Shirato S."/>
            <person name="Slamovits C.H."/>
            <person name="Spencer D.F."/>
            <person name="Suzuki S."/>
            <person name="Worden A.Z."/>
            <person name="Zauner S."/>
            <person name="Barry K."/>
            <person name="Bell C."/>
            <person name="Bharti A.K."/>
            <person name="Crow J.A."/>
            <person name="Grimwood J."/>
            <person name="Kramer R."/>
            <person name="Lindquist E."/>
            <person name="Lucas S."/>
            <person name="Salamov A."/>
            <person name="McFadden G.I."/>
            <person name="Lane C.E."/>
            <person name="Keeling P.J."/>
            <person name="Gray M.W."/>
            <person name="Grigoriev I.V."/>
            <person name="Archibald J.M."/>
        </authorList>
    </citation>
    <scope>NUCLEOTIDE SEQUENCE</scope>
    <source>
        <strain evidence="5">CCMP2712</strain>
    </source>
</reference>
<dbReference type="AlphaFoldDB" id="L1IYW8"/>
<evidence type="ECO:0000313" key="4">
    <source>
        <dbReference type="EnsemblProtists" id="EKX41099"/>
    </source>
</evidence>
<feature type="compositionally biased region" description="Polar residues" evidence="1">
    <location>
        <begin position="469"/>
        <end position="481"/>
    </location>
</feature>
<evidence type="ECO:0000313" key="5">
    <source>
        <dbReference type="Proteomes" id="UP000011087"/>
    </source>
</evidence>
<dbReference type="Proteomes" id="UP000011087">
    <property type="component" value="Unassembled WGS sequence"/>
</dbReference>
<dbReference type="PaxDb" id="55529-EKX41099"/>
<reference evidence="4" key="3">
    <citation type="submission" date="2016-03" db="UniProtKB">
        <authorList>
            <consortium name="EnsemblProtists"/>
        </authorList>
    </citation>
    <scope>IDENTIFICATION</scope>
</reference>
<protein>
    <recommendedName>
        <fullName evidence="2">PIN domain-containing protein</fullName>
    </recommendedName>
</protein>
<dbReference type="Pfam" id="PF13638">
    <property type="entry name" value="PIN_4"/>
    <property type="match status" value="1"/>
</dbReference>
<name>L1IYW8_GUITC</name>
<dbReference type="InterPro" id="IPR002716">
    <property type="entry name" value="PIN_dom"/>
</dbReference>
<dbReference type="HOGENOM" id="CLU_554867_0_0_1"/>
<gene>
    <name evidence="3" type="ORF">GUITHDRAFT_142256</name>
</gene>
<dbReference type="SUPFAM" id="SSF88723">
    <property type="entry name" value="PIN domain-like"/>
    <property type="match status" value="1"/>
</dbReference>
<feature type="domain" description="PIN" evidence="2">
    <location>
        <begin position="21"/>
        <end position="155"/>
    </location>
</feature>
<dbReference type="eggNOG" id="KOG4689">
    <property type="taxonomic scope" value="Eukaryota"/>
</dbReference>
<evidence type="ECO:0000313" key="3">
    <source>
        <dbReference type="EMBL" id="EKX41099.1"/>
    </source>
</evidence>
<dbReference type="OrthoDB" id="548295at2759"/>
<dbReference type="EnsemblProtists" id="EKX41099">
    <property type="protein sequence ID" value="EKX41099"/>
    <property type="gene ID" value="GUITHDRAFT_142256"/>
</dbReference>
<feature type="region of interest" description="Disordered" evidence="1">
    <location>
        <begin position="452"/>
        <end position="492"/>
    </location>
</feature>
<dbReference type="GeneID" id="17297720"/>
<proteinExistence type="predicted"/>
<evidence type="ECO:0000256" key="1">
    <source>
        <dbReference type="SAM" id="MobiDB-lite"/>
    </source>
</evidence>
<dbReference type="GO" id="GO:0005634">
    <property type="term" value="C:nucleus"/>
    <property type="evidence" value="ECO:0007669"/>
    <property type="project" value="TreeGrafter"/>
</dbReference>
<sequence>MELEHEHTRAAETVEARGFFMVVDTNCFLAYLPWLSCLSKAALHSKIRLVVPWIVACELDSLKQRPRANDGNFEIGAAARAAIRFLFNAFKHDQVLGQDKDIVDSHQTRLTNDDRIMHCCLQVMKSPYCQKVLLLSDDKSLGVKGLMNGIETFTFANVPGYIRDMAMQGFKEKDSMDIDYIDGTDPVGWLPVQSWFQSNPPLKFKGGQTQLVASVVESLRNSGGRRGGKESLAACLTGLSKDSYKQPTELKFQPEGYGSCRTEEIFRRFGWLGCRMDEALPQANDELWRVLKEICHKVVPKMEKELQSQHGSAWDTVVNCPQPWEEGDVLHILRTSWRTVFQKPYGLYLDEVASLQDLLRKLRRKATLIDASVHESLDYLNILWTFVECFRLEDKKEAVLASARYILDCVRYLEPKAEWVWTGSLDKGVECPDDLTGVLSILLPGVEACQMPLRPPPPSPRPSNGFLPQPNSQTAGTSATLPDNDADHMLIE</sequence>
<dbReference type="STRING" id="905079.L1IYW8"/>